<feature type="compositionally biased region" description="Low complexity" evidence="2">
    <location>
        <begin position="368"/>
        <end position="377"/>
    </location>
</feature>
<dbReference type="InterPro" id="IPR000719">
    <property type="entry name" value="Prot_kinase_dom"/>
</dbReference>
<dbReference type="AlphaFoldDB" id="L1I4E6"/>
<dbReference type="Pfam" id="PF13229">
    <property type="entry name" value="Beta_helix"/>
    <property type="match status" value="2"/>
</dbReference>
<feature type="compositionally biased region" description="Low complexity" evidence="2">
    <location>
        <begin position="1070"/>
        <end position="1091"/>
    </location>
</feature>
<dbReference type="GeneID" id="17287868"/>
<dbReference type="InterPro" id="IPR011050">
    <property type="entry name" value="Pectin_lyase_fold/virulence"/>
</dbReference>
<reference evidence="4 6" key="1">
    <citation type="journal article" date="2012" name="Nature">
        <title>Algal genomes reveal evolutionary mosaicism and the fate of nucleomorphs.</title>
        <authorList>
            <consortium name="DOE Joint Genome Institute"/>
            <person name="Curtis B.A."/>
            <person name="Tanifuji G."/>
            <person name="Burki F."/>
            <person name="Gruber A."/>
            <person name="Irimia M."/>
            <person name="Maruyama S."/>
            <person name="Arias M.C."/>
            <person name="Ball S.G."/>
            <person name="Gile G.H."/>
            <person name="Hirakawa Y."/>
            <person name="Hopkins J.F."/>
            <person name="Kuo A."/>
            <person name="Rensing S.A."/>
            <person name="Schmutz J."/>
            <person name="Symeonidi A."/>
            <person name="Elias M."/>
            <person name="Eveleigh R.J."/>
            <person name="Herman E.K."/>
            <person name="Klute M.J."/>
            <person name="Nakayama T."/>
            <person name="Obornik M."/>
            <person name="Reyes-Prieto A."/>
            <person name="Armbrust E.V."/>
            <person name="Aves S.J."/>
            <person name="Beiko R.G."/>
            <person name="Coutinho P."/>
            <person name="Dacks J.B."/>
            <person name="Durnford D.G."/>
            <person name="Fast N.M."/>
            <person name="Green B.R."/>
            <person name="Grisdale C.J."/>
            <person name="Hempel F."/>
            <person name="Henrissat B."/>
            <person name="Hoppner M.P."/>
            <person name="Ishida K."/>
            <person name="Kim E."/>
            <person name="Koreny L."/>
            <person name="Kroth P.G."/>
            <person name="Liu Y."/>
            <person name="Malik S.B."/>
            <person name="Maier U.G."/>
            <person name="McRose D."/>
            <person name="Mock T."/>
            <person name="Neilson J.A."/>
            <person name="Onodera N.T."/>
            <person name="Poole A.M."/>
            <person name="Pritham E.J."/>
            <person name="Richards T.A."/>
            <person name="Rocap G."/>
            <person name="Roy S.W."/>
            <person name="Sarai C."/>
            <person name="Schaack S."/>
            <person name="Shirato S."/>
            <person name="Slamovits C.H."/>
            <person name="Spencer D.F."/>
            <person name="Suzuki S."/>
            <person name="Worden A.Z."/>
            <person name="Zauner S."/>
            <person name="Barry K."/>
            <person name="Bell C."/>
            <person name="Bharti A.K."/>
            <person name="Crow J.A."/>
            <person name="Grimwood J."/>
            <person name="Kramer R."/>
            <person name="Lindquist E."/>
            <person name="Lucas S."/>
            <person name="Salamov A."/>
            <person name="McFadden G.I."/>
            <person name="Lane C.E."/>
            <person name="Keeling P.J."/>
            <person name="Gray M.W."/>
            <person name="Grigoriev I.V."/>
            <person name="Archibald J.M."/>
        </authorList>
    </citation>
    <scope>NUCLEOTIDE SEQUENCE</scope>
    <source>
        <strain evidence="4 6">CCMP2712</strain>
    </source>
</reference>
<dbReference type="KEGG" id="gtt:GUITHDRAFT_122649"/>
<dbReference type="Gene3D" id="1.10.510.10">
    <property type="entry name" value="Transferase(Phosphotransferase) domain 1"/>
    <property type="match status" value="1"/>
</dbReference>
<dbReference type="InterPro" id="IPR051550">
    <property type="entry name" value="SCF-Subunits/Alg-Epimerases"/>
</dbReference>
<feature type="region of interest" description="Disordered" evidence="2">
    <location>
        <begin position="341"/>
        <end position="392"/>
    </location>
</feature>
<evidence type="ECO:0000256" key="2">
    <source>
        <dbReference type="SAM" id="MobiDB-lite"/>
    </source>
</evidence>
<feature type="region of interest" description="Disordered" evidence="2">
    <location>
        <begin position="973"/>
        <end position="1047"/>
    </location>
</feature>
<name>L1I4E6_GUITC</name>
<dbReference type="eggNOG" id="KOG0598">
    <property type="taxonomic scope" value="Eukaryota"/>
</dbReference>
<feature type="domain" description="Protein kinase" evidence="3">
    <location>
        <begin position="1"/>
        <end position="260"/>
    </location>
</feature>
<dbReference type="eggNOG" id="KOG1777">
    <property type="taxonomic scope" value="Eukaryota"/>
</dbReference>
<dbReference type="GO" id="GO:0005524">
    <property type="term" value="F:ATP binding"/>
    <property type="evidence" value="ECO:0007669"/>
    <property type="project" value="InterPro"/>
</dbReference>
<gene>
    <name evidence="4" type="ORF">GUITHDRAFT_122649</name>
</gene>
<keyword evidence="1" id="KW-0677">Repeat</keyword>
<feature type="compositionally biased region" description="Polar residues" evidence="2">
    <location>
        <begin position="314"/>
        <end position="323"/>
    </location>
</feature>
<dbReference type="OrthoDB" id="10637248at2759"/>
<dbReference type="Pfam" id="PF00069">
    <property type="entry name" value="Pkinase"/>
    <property type="match status" value="1"/>
</dbReference>
<dbReference type="HOGENOM" id="CLU_267317_0_0_1"/>
<dbReference type="SMART" id="SM00220">
    <property type="entry name" value="S_TKc"/>
    <property type="match status" value="1"/>
</dbReference>
<feature type="region of interest" description="Disordered" evidence="2">
    <location>
        <begin position="1067"/>
        <end position="1235"/>
    </location>
</feature>
<reference evidence="6" key="2">
    <citation type="submission" date="2012-11" db="EMBL/GenBank/DDBJ databases">
        <authorList>
            <person name="Kuo A."/>
            <person name="Curtis B.A."/>
            <person name="Tanifuji G."/>
            <person name="Burki F."/>
            <person name="Gruber A."/>
            <person name="Irimia M."/>
            <person name="Maruyama S."/>
            <person name="Arias M.C."/>
            <person name="Ball S.G."/>
            <person name="Gile G.H."/>
            <person name="Hirakawa Y."/>
            <person name="Hopkins J.F."/>
            <person name="Rensing S.A."/>
            <person name="Schmutz J."/>
            <person name="Symeonidi A."/>
            <person name="Elias M."/>
            <person name="Eveleigh R.J."/>
            <person name="Herman E.K."/>
            <person name="Klute M.J."/>
            <person name="Nakayama T."/>
            <person name="Obornik M."/>
            <person name="Reyes-Prieto A."/>
            <person name="Armbrust E.V."/>
            <person name="Aves S.J."/>
            <person name="Beiko R.G."/>
            <person name="Coutinho P."/>
            <person name="Dacks J.B."/>
            <person name="Durnford D.G."/>
            <person name="Fast N.M."/>
            <person name="Green B.R."/>
            <person name="Grisdale C."/>
            <person name="Hempe F."/>
            <person name="Henrissat B."/>
            <person name="Hoppner M.P."/>
            <person name="Ishida K.-I."/>
            <person name="Kim E."/>
            <person name="Koreny L."/>
            <person name="Kroth P.G."/>
            <person name="Liu Y."/>
            <person name="Malik S.-B."/>
            <person name="Maier U.G."/>
            <person name="McRose D."/>
            <person name="Mock T."/>
            <person name="Neilson J.A."/>
            <person name="Onodera N.T."/>
            <person name="Poole A.M."/>
            <person name="Pritham E.J."/>
            <person name="Richards T.A."/>
            <person name="Rocap G."/>
            <person name="Roy S.W."/>
            <person name="Sarai C."/>
            <person name="Schaack S."/>
            <person name="Shirato S."/>
            <person name="Slamovits C.H."/>
            <person name="Spencer D.F."/>
            <person name="Suzuki S."/>
            <person name="Worden A.Z."/>
            <person name="Zauner S."/>
            <person name="Barry K."/>
            <person name="Bell C."/>
            <person name="Bharti A.K."/>
            <person name="Crow J.A."/>
            <person name="Grimwood J."/>
            <person name="Kramer R."/>
            <person name="Lindquist E."/>
            <person name="Lucas S."/>
            <person name="Salamov A."/>
            <person name="McFadden G.I."/>
            <person name="Lane C.E."/>
            <person name="Keeling P.J."/>
            <person name="Gray M.W."/>
            <person name="Grigoriev I.V."/>
            <person name="Archibald J.M."/>
        </authorList>
    </citation>
    <scope>NUCLEOTIDE SEQUENCE</scope>
    <source>
        <strain evidence="6">CCMP2712</strain>
    </source>
</reference>
<protein>
    <recommendedName>
        <fullName evidence="3">Protein kinase domain-containing protein</fullName>
    </recommendedName>
</protein>
<dbReference type="GO" id="GO:0004672">
    <property type="term" value="F:protein kinase activity"/>
    <property type="evidence" value="ECO:0007669"/>
    <property type="project" value="InterPro"/>
</dbReference>
<keyword evidence="6" id="KW-1185">Reference proteome</keyword>
<dbReference type="PANTHER" id="PTHR22990">
    <property type="entry name" value="F-BOX ONLY PROTEIN"/>
    <property type="match status" value="1"/>
</dbReference>
<dbReference type="InterPro" id="IPR006626">
    <property type="entry name" value="PbH1"/>
</dbReference>
<proteinExistence type="predicted"/>
<dbReference type="InterPro" id="IPR039448">
    <property type="entry name" value="Beta_helix"/>
</dbReference>
<reference evidence="5" key="3">
    <citation type="submission" date="2016-03" db="UniProtKB">
        <authorList>
            <consortium name="EnsemblProtists"/>
        </authorList>
    </citation>
    <scope>IDENTIFICATION</scope>
</reference>
<evidence type="ECO:0000259" key="3">
    <source>
        <dbReference type="PROSITE" id="PS50011"/>
    </source>
</evidence>
<dbReference type="Gene3D" id="2.160.20.10">
    <property type="entry name" value="Single-stranded right-handed beta-helix, Pectin lyase-like"/>
    <property type="match status" value="2"/>
</dbReference>
<dbReference type="PANTHER" id="PTHR22990:SF15">
    <property type="entry name" value="F-BOX ONLY PROTEIN 10"/>
    <property type="match status" value="1"/>
</dbReference>
<dbReference type="SUPFAM" id="SSF56112">
    <property type="entry name" value="Protein kinase-like (PK-like)"/>
    <property type="match status" value="1"/>
</dbReference>
<feature type="region of interest" description="Disordered" evidence="2">
    <location>
        <begin position="298"/>
        <end position="326"/>
    </location>
</feature>
<dbReference type="SMART" id="SM00710">
    <property type="entry name" value="PbH1"/>
    <property type="match status" value="9"/>
</dbReference>
<dbReference type="PaxDb" id="55529-EKX31148"/>
<evidence type="ECO:0000313" key="4">
    <source>
        <dbReference type="EMBL" id="EKX31148.1"/>
    </source>
</evidence>
<feature type="compositionally biased region" description="Basic and acidic residues" evidence="2">
    <location>
        <begin position="1016"/>
        <end position="1028"/>
    </location>
</feature>
<dbReference type="OMA" id="FCQDASG"/>
<evidence type="ECO:0000256" key="1">
    <source>
        <dbReference type="ARBA" id="ARBA00022737"/>
    </source>
</evidence>
<dbReference type="EnsemblProtists" id="EKX31148">
    <property type="protein sequence ID" value="EKX31148"/>
    <property type="gene ID" value="GUITHDRAFT_122649"/>
</dbReference>
<dbReference type="STRING" id="905079.L1I4E6"/>
<dbReference type="InterPro" id="IPR012334">
    <property type="entry name" value="Pectin_lyas_fold"/>
</dbReference>
<sequence>MDEPESLRWRVGTRIDGRFEIIGGLYLSDGDYDDMDRKRSFSQCQSHDSATTPADERRCSVAHEGWTRVLGFGEWDDKSYLVAEDIAGEPLEDVLLAAQARGEYVPESFVLKAVSDLLLILDAVHSKNDLVHGDVCTGSTFVSDGKVKILCIGLSKSLHQSFTDVLPYMSPEQVRAEAVDARTDVWAVGVMMFRMFTGRFPFLRSPHRDLREAILTAQVPRVRDINPEVSSFAEDVIQRALEKQPNARYRSAIEMLQDIVRGASPIEAAQINPSSITHSIADNQRQNPDIQQAFMSPRREAVSLRAPEAASAPRQESGQSNVMPRQEGLSRLSQAGFALKPLVSSPNRSTEPWREDQGPLSARSVPHPAAQERAQPGAPAPAPAPTPREARAPGSVGLVVTRDVPHTVLEVLDVSDVEGTLQGQAGYQNIDILPGDRLLAVNNVAAEMLPIQVVHELLRGPSGTVVNLQLGRGHKTFEPQPQQHLMTPRPPPKMQSLDPVPQDNGPLRVSKRAGMGSFTSITSAVSRAAAGSTIVVDGGLYEEEIVLDRPVSIVCDGNDRVVLQGSHGRPLLKCFADNVSISGMAMNQTGGDSTRRGKETVRAVECFRGSLNLHNCSVWSDRGIAVMVAENGVLVAEGCNLCGSGKCAILATDNGNARCESCEVNRNRMYGVVCQSGGKGVVSKSQVCNNGAVGVLAHRTGAECILTESEISDNGEMGVAVQDGAQVNLEKNRVARNRHAGLYADGHGAYASAWKTEFLDNGVRGVGVQGGACVEAVECTMSGNRQEGVFVSGKSSRSLLQQNEISSNGSKGVGIQSGGFVLIKGNQIRKNEEGGVFVCDPETLTTIKDNLLSENRMRGVGVQLGATAEIENNRICNNTAEGVYVSRPGSRALITKNVIAGNGVKGVGVQYGADASIEDNEIYENKMVGVHVDHAGSRATLRYNNIKGQSVSIAAEEGALVKSIGNNVVDTSSSSAMETVMEEEEVDTGEPRGADAMFESPQKGERSKMEFPMADEGSRVMTPREDPSYKSLLTPREVPTPRTMTLPRAFPSRLDAIINEQINWPSKVTPSSVNLSSPPSSSSSSKGSGVPEASTKHSQDKDVPARNASLRGRLTTPATNGGADRPNIVPTLKLTGLQNNRGVDPRKEQETVPAPRGTAAPDSSGGVNNQPGKISTPRVLETGPVETGAGGGEAKPSFKDWVLMPTYSNTPRTTRTTLPDNGLETDKVANSPRIV</sequence>
<dbReference type="Proteomes" id="UP000011087">
    <property type="component" value="Unassembled WGS sequence"/>
</dbReference>
<feature type="compositionally biased region" description="Low complexity" evidence="2">
    <location>
        <begin position="1210"/>
        <end position="1219"/>
    </location>
</feature>
<dbReference type="PROSITE" id="PS50011">
    <property type="entry name" value="PROTEIN_KINASE_DOM"/>
    <property type="match status" value="1"/>
</dbReference>
<dbReference type="RefSeq" id="XP_005818128.1">
    <property type="nucleotide sequence ID" value="XM_005818071.1"/>
</dbReference>
<dbReference type="SUPFAM" id="SSF51126">
    <property type="entry name" value="Pectin lyase-like"/>
    <property type="match status" value="2"/>
</dbReference>
<evidence type="ECO:0000313" key="5">
    <source>
        <dbReference type="EnsemblProtists" id="EKX31148"/>
    </source>
</evidence>
<accession>L1I4E6</accession>
<dbReference type="SUPFAM" id="SSF50156">
    <property type="entry name" value="PDZ domain-like"/>
    <property type="match status" value="1"/>
</dbReference>
<dbReference type="InterPro" id="IPR036034">
    <property type="entry name" value="PDZ_sf"/>
</dbReference>
<feature type="compositionally biased region" description="Basic and acidic residues" evidence="2">
    <location>
        <begin position="1094"/>
        <end position="1104"/>
    </location>
</feature>
<dbReference type="InterPro" id="IPR011009">
    <property type="entry name" value="Kinase-like_dom_sf"/>
</dbReference>
<organism evidence="4">
    <name type="scientific">Guillardia theta (strain CCMP2712)</name>
    <name type="common">Cryptophyte</name>
    <dbReference type="NCBI Taxonomy" id="905079"/>
    <lineage>
        <taxon>Eukaryota</taxon>
        <taxon>Cryptophyceae</taxon>
        <taxon>Pyrenomonadales</taxon>
        <taxon>Geminigeraceae</taxon>
        <taxon>Guillardia</taxon>
    </lineage>
</organism>
<dbReference type="CDD" id="cd14014">
    <property type="entry name" value="STKc_PknB_like"/>
    <property type="match status" value="1"/>
</dbReference>
<dbReference type="EMBL" id="JH993348">
    <property type="protein sequence ID" value="EKX31148.1"/>
    <property type="molecule type" value="Genomic_DNA"/>
</dbReference>
<evidence type="ECO:0000313" key="6">
    <source>
        <dbReference type="Proteomes" id="UP000011087"/>
    </source>
</evidence>